<evidence type="ECO:0000313" key="1">
    <source>
        <dbReference type="EMBL" id="EYF04055.1"/>
    </source>
</evidence>
<proteinExistence type="predicted"/>
<comment type="caution">
    <text evidence="1">The sequence shown here is derived from an EMBL/GenBank/DDBJ whole genome shotgun (WGS) entry which is preliminary data.</text>
</comment>
<evidence type="ECO:0000313" key="2">
    <source>
        <dbReference type="Proteomes" id="UP000019678"/>
    </source>
</evidence>
<sequence>MRFGFVVANACVLAGIAWMTAFGPGLRAGEVLPARVAHGDVAVLEARAAHAPSARNVTALAAAYLDRDQPGLAAAALANAPREVRLQPEVVHMEARALLRRGQVREALAVAETVEARCNAEPTGDTACPAWLSAKSSRQVAFLREVVAAGIEDLRADPAGTEAAYTRSTGQVRVVAMR</sequence>
<keyword evidence="2" id="KW-1185">Reference proteome</keyword>
<dbReference type="EMBL" id="ASRX01000039">
    <property type="protein sequence ID" value="EYF04055.1"/>
    <property type="molecule type" value="Genomic_DNA"/>
</dbReference>
<dbReference type="OrthoDB" id="5508303at2"/>
<name>A0A017T5K0_9BACT</name>
<dbReference type="AlphaFoldDB" id="A0A017T5K0"/>
<gene>
    <name evidence="1" type="ORF">CAP_4929</name>
</gene>
<dbReference type="Proteomes" id="UP000019678">
    <property type="component" value="Unassembled WGS sequence"/>
</dbReference>
<dbReference type="STRING" id="1192034.CAP_4929"/>
<reference evidence="1 2" key="1">
    <citation type="submission" date="2013-05" db="EMBL/GenBank/DDBJ databases">
        <title>Genome assembly of Chondromyces apiculatus DSM 436.</title>
        <authorList>
            <person name="Sharma G."/>
            <person name="Khatri I."/>
            <person name="Kaur C."/>
            <person name="Mayilraj S."/>
            <person name="Subramanian S."/>
        </authorList>
    </citation>
    <scope>NUCLEOTIDE SEQUENCE [LARGE SCALE GENOMIC DNA]</scope>
    <source>
        <strain evidence="1 2">DSM 436</strain>
    </source>
</reference>
<accession>A0A017T5K0</accession>
<organism evidence="1 2">
    <name type="scientific">Chondromyces apiculatus DSM 436</name>
    <dbReference type="NCBI Taxonomy" id="1192034"/>
    <lineage>
        <taxon>Bacteria</taxon>
        <taxon>Pseudomonadati</taxon>
        <taxon>Myxococcota</taxon>
        <taxon>Polyangia</taxon>
        <taxon>Polyangiales</taxon>
        <taxon>Polyangiaceae</taxon>
        <taxon>Chondromyces</taxon>
    </lineage>
</organism>
<protein>
    <submittedName>
        <fullName evidence="1">Uncharacterized protein</fullName>
    </submittedName>
</protein>
<dbReference type="RefSeq" id="WP_044244925.1">
    <property type="nucleotide sequence ID" value="NZ_ASRX01000039.1"/>
</dbReference>